<evidence type="ECO:0000256" key="1">
    <source>
        <dbReference type="SAM" id="Coils"/>
    </source>
</evidence>
<organism evidence="3 4">
    <name type="scientific">Exidia glandulosa HHB12029</name>
    <dbReference type="NCBI Taxonomy" id="1314781"/>
    <lineage>
        <taxon>Eukaryota</taxon>
        <taxon>Fungi</taxon>
        <taxon>Dikarya</taxon>
        <taxon>Basidiomycota</taxon>
        <taxon>Agaricomycotina</taxon>
        <taxon>Agaricomycetes</taxon>
        <taxon>Auriculariales</taxon>
        <taxon>Exidiaceae</taxon>
        <taxon>Exidia</taxon>
    </lineage>
</organism>
<evidence type="ECO:0000313" key="2">
    <source>
        <dbReference type="EMBL" id="KZV84494.1"/>
    </source>
</evidence>
<protein>
    <recommendedName>
        <fullName evidence="5">F-box domain-containing protein</fullName>
    </recommendedName>
</protein>
<sequence>MSTRPPGPNHFAHGVEAASVQARADVEAAELDLAKRRNELAQNALAEARDRLTEAENLFHTQQNTFKAAAAYAESARELLDASIVRLAAVRAPLHPVRKTPVEVLGLIFELCLEDNSDMPPPQTFAALSRTSFIVQQRQAFHLASTCQLWREAALTTSRLWRDIKLRLDDVTSQNVDAWRHYLSTMLSRSSSAPLRVHVSRCRAPHRFDESFLQTIVGAIRRCTRLSAYFPQVSGPDDAALLVLTAETPNLRELALYTDITFELDDNIELWPDTPLLRTIKGTFPFSFCKHAFPSVTDASLIKCLPDDVAAFFDLAPALSTISLESLCTSGGLQVVTEHAAVKTLTVWHSKVDDAPLQLSQWYIFPQLRKLIFRGSRSAARTRLSYLSGIIGTRTAATLSCLSIMHTDFDLNSIGDLTDALVALQRLRRLELRASRFTRRTFQSLCTVLGSPDAADGKWACPELQALQFGDSTTLSDDCDQERLVQMVQARITATKSDDADNRPGRLHAVTGVRTFEADVLARIRNIISA</sequence>
<dbReference type="EMBL" id="KV426222">
    <property type="protein sequence ID" value="KZV84494.1"/>
    <property type="molecule type" value="Genomic_DNA"/>
</dbReference>
<dbReference type="Proteomes" id="UP000077266">
    <property type="component" value="Unassembled WGS sequence"/>
</dbReference>
<reference evidence="3 4" key="1">
    <citation type="journal article" date="2016" name="Mol. Biol. Evol.">
        <title>Comparative Genomics of Early-Diverging Mushroom-Forming Fungi Provides Insights into the Origins of Lignocellulose Decay Capabilities.</title>
        <authorList>
            <person name="Nagy L.G."/>
            <person name="Riley R."/>
            <person name="Tritt A."/>
            <person name="Adam C."/>
            <person name="Daum C."/>
            <person name="Floudas D."/>
            <person name="Sun H."/>
            <person name="Yadav J.S."/>
            <person name="Pangilinan J."/>
            <person name="Larsson K.H."/>
            <person name="Matsuura K."/>
            <person name="Barry K."/>
            <person name="Labutti K."/>
            <person name="Kuo R."/>
            <person name="Ohm R.A."/>
            <person name="Bhattacharya S.S."/>
            <person name="Shirouzu T."/>
            <person name="Yoshinaga Y."/>
            <person name="Martin F.M."/>
            <person name="Grigoriev I.V."/>
            <person name="Hibbett D.S."/>
        </authorList>
    </citation>
    <scope>NUCLEOTIDE SEQUENCE [LARGE SCALE GENOMIC DNA]</scope>
    <source>
        <strain evidence="3 4">HHB12029</strain>
    </source>
</reference>
<dbReference type="Gene3D" id="3.80.10.10">
    <property type="entry name" value="Ribonuclease Inhibitor"/>
    <property type="match status" value="1"/>
</dbReference>
<evidence type="ECO:0000313" key="3">
    <source>
        <dbReference type="EMBL" id="KZV91003.1"/>
    </source>
</evidence>
<dbReference type="AlphaFoldDB" id="A0A165GTW1"/>
<dbReference type="InterPro" id="IPR032675">
    <property type="entry name" value="LRR_dom_sf"/>
</dbReference>
<dbReference type="OrthoDB" id="3038759at2759"/>
<evidence type="ECO:0000313" key="4">
    <source>
        <dbReference type="Proteomes" id="UP000077266"/>
    </source>
</evidence>
<name>A0A165GTW1_EXIGL</name>
<gene>
    <name evidence="3" type="ORF">EXIGLDRAFT_719732</name>
    <name evidence="2" type="ORF">EXIGLDRAFT_727182</name>
</gene>
<dbReference type="EMBL" id="KV426036">
    <property type="protein sequence ID" value="KZV91003.1"/>
    <property type="molecule type" value="Genomic_DNA"/>
</dbReference>
<keyword evidence="4" id="KW-1185">Reference proteome</keyword>
<accession>A0A165GTW1</accession>
<keyword evidence="1" id="KW-0175">Coiled coil</keyword>
<proteinExistence type="predicted"/>
<feature type="coiled-coil region" evidence="1">
    <location>
        <begin position="31"/>
        <end position="65"/>
    </location>
</feature>
<dbReference type="SUPFAM" id="SSF52047">
    <property type="entry name" value="RNI-like"/>
    <property type="match status" value="1"/>
</dbReference>
<evidence type="ECO:0008006" key="5">
    <source>
        <dbReference type="Google" id="ProtNLM"/>
    </source>
</evidence>